<name>A0ABY9U946_STRVL</name>
<evidence type="ECO:0000313" key="4">
    <source>
        <dbReference type="Proteomes" id="UP001249394"/>
    </source>
</evidence>
<keyword evidence="2" id="KW-0812">Transmembrane</keyword>
<organism evidence="3 4">
    <name type="scientific">Streptomyces violaceus</name>
    <name type="common">Streptomyces venezuelae</name>
    <dbReference type="NCBI Taxonomy" id="1936"/>
    <lineage>
        <taxon>Bacteria</taxon>
        <taxon>Bacillati</taxon>
        <taxon>Actinomycetota</taxon>
        <taxon>Actinomycetes</taxon>
        <taxon>Kitasatosporales</taxon>
        <taxon>Streptomycetaceae</taxon>
        <taxon>Streptomyces</taxon>
    </lineage>
</organism>
<keyword evidence="2" id="KW-1133">Transmembrane helix</keyword>
<keyword evidence="4" id="KW-1185">Reference proteome</keyword>
<evidence type="ECO:0000313" key="3">
    <source>
        <dbReference type="EMBL" id="WND19408.1"/>
    </source>
</evidence>
<reference evidence="3 4" key="1">
    <citation type="submission" date="2023-09" db="EMBL/GenBank/DDBJ databases">
        <title>The genome sequence of Streptomyces anthocyanicus.</title>
        <authorList>
            <person name="Mo P."/>
        </authorList>
    </citation>
    <scope>NUCLEOTIDE SEQUENCE [LARGE SCALE GENOMIC DNA]</scope>
    <source>
        <strain evidence="3 4">JCM 4387</strain>
    </source>
</reference>
<evidence type="ECO:0000256" key="2">
    <source>
        <dbReference type="SAM" id="Phobius"/>
    </source>
</evidence>
<dbReference type="Proteomes" id="UP001249394">
    <property type="component" value="Chromosome"/>
</dbReference>
<accession>A0ABY9U946</accession>
<proteinExistence type="predicted"/>
<feature type="compositionally biased region" description="Basic and acidic residues" evidence="1">
    <location>
        <begin position="109"/>
        <end position="125"/>
    </location>
</feature>
<evidence type="ECO:0000256" key="1">
    <source>
        <dbReference type="SAM" id="MobiDB-lite"/>
    </source>
</evidence>
<gene>
    <name evidence="3" type="ORF">RI060_19535</name>
</gene>
<dbReference type="EMBL" id="CP134213">
    <property type="protein sequence ID" value="WND19408.1"/>
    <property type="molecule type" value="Genomic_DNA"/>
</dbReference>
<feature type="region of interest" description="Disordered" evidence="1">
    <location>
        <begin position="103"/>
        <end position="125"/>
    </location>
</feature>
<feature type="transmembrane region" description="Helical" evidence="2">
    <location>
        <begin position="29"/>
        <end position="52"/>
    </location>
</feature>
<keyword evidence="2" id="KW-0472">Membrane</keyword>
<dbReference type="Pfam" id="PF04120">
    <property type="entry name" value="Iron_permease"/>
    <property type="match status" value="1"/>
</dbReference>
<dbReference type="InterPro" id="IPR007251">
    <property type="entry name" value="Iron_permease_Fet4"/>
</dbReference>
<sequence length="125" mass="13470">MGMILKHPSDRGGSRSKPFERLAENASRFTSSATFFGICLILVAVAVTLHVIGLPITWLLFVGEAMSAVTLLMVALLKNSELRAERAVQRKLDAIAAALLEGQEGDGPGEAHQKLRSILGREENS</sequence>
<protein>
    <submittedName>
        <fullName evidence="3">Low affinity iron permease family protein</fullName>
    </submittedName>
</protein>
<feature type="transmembrane region" description="Helical" evidence="2">
    <location>
        <begin position="58"/>
        <end position="77"/>
    </location>
</feature>